<reference evidence="1 2" key="1">
    <citation type="submission" date="2015-03" db="EMBL/GenBank/DDBJ databases">
        <authorList>
            <person name="McCorrison J."/>
            <person name="Sanka R."/>
            <person name="Adams M."/>
            <person name="Brinkac L."/>
            <person name="Nierman W."/>
            <person name="Sutton G."/>
            <person name="Nelson K."/>
            <person name="Kiedrowski L."/>
            <person name="Guerrero D."/>
            <person name="Bonomo R."/>
        </authorList>
    </citation>
    <scope>NUCLEOTIDE SEQUENCE [LARGE SCALE GENOMIC DNA]</scope>
    <source>
        <strain evidence="1 2">35699</strain>
    </source>
</reference>
<evidence type="ECO:0000313" key="2">
    <source>
        <dbReference type="Proteomes" id="UP000033352"/>
    </source>
</evidence>
<dbReference type="Proteomes" id="UP000033352">
    <property type="component" value="Unassembled WGS sequence"/>
</dbReference>
<sequence>MSHTSQTPCNRDLLYKKIFLSISEMKFLEREINKFTWLERAFLRKTEFHKIQHLRSRCDSNFFRFINSDQANQNTLIHILEQLPENHPDRTWLTGFLL</sequence>
<gene>
    <name evidence="1" type="ORF">SS37_23910</name>
</gene>
<dbReference type="PATRIC" id="fig|1619248.3.peg.4775"/>
<comment type="caution">
    <text evidence="1">The sequence shown here is derived from an EMBL/GenBank/DDBJ whole genome shotgun (WGS) entry which is preliminary data.</text>
</comment>
<dbReference type="AlphaFoldDB" id="A0A0F1A2D4"/>
<proteinExistence type="predicted"/>
<organism evidence="1 2">
    <name type="scientific">Enterobacter sichuanensis</name>
    <dbReference type="NCBI Taxonomy" id="2071710"/>
    <lineage>
        <taxon>Bacteria</taxon>
        <taxon>Pseudomonadati</taxon>
        <taxon>Pseudomonadota</taxon>
        <taxon>Gammaproteobacteria</taxon>
        <taxon>Enterobacterales</taxon>
        <taxon>Enterobacteriaceae</taxon>
        <taxon>Enterobacter</taxon>
        <taxon>Enterobacter cloacae complex</taxon>
    </lineage>
</organism>
<evidence type="ECO:0000313" key="1">
    <source>
        <dbReference type="EMBL" id="KJN16331.1"/>
    </source>
</evidence>
<dbReference type="EMBL" id="JZYX01000076">
    <property type="protein sequence ID" value="KJN16331.1"/>
    <property type="molecule type" value="Genomic_DNA"/>
</dbReference>
<name>A0A0F1A2D4_9ENTR</name>
<protein>
    <submittedName>
        <fullName evidence="1">Uncharacterized protein</fullName>
    </submittedName>
</protein>
<accession>A0A0F1A2D4</accession>